<evidence type="ECO:0000256" key="3">
    <source>
        <dbReference type="ARBA" id="ARBA00023163"/>
    </source>
</evidence>
<dbReference type="InterPro" id="IPR036390">
    <property type="entry name" value="WH_DNA-bd_sf"/>
</dbReference>
<proteinExistence type="predicted"/>
<evidence type="ECO:0000313" key="5">
    <source>
        <dbReference type="EMBL" id="MEX1661902.1"/>
    </source>
</evidence>
<keyword evidence="6" id="KW-1185">Reference proteome</keyword>
<evidence type="ECO:0000256" key="2">
    <source>
        <dbReference type="ARBA" id="ARBA00023125"/>
    </source>
</evidence>
<dbReference type="SUPFAM" id="SSF46785">
    <property type="entry name" value="Winged helix' DNA-binding domain"/>
    <property type="match status" value="1"/>
</dbReference>
<protein>
    <recommendedName>
        <fullName evidence="4">HTH gntR-type domain-containing protein</fullName>
    </recommendedName>
</protein>
<evidence type="ECO:0000259" key="4">
    <source>
        <dbReference type="PROSITE" id="PS50949"/>
    </source>
</evidence>
<keyword evidence="3" id="KW-0804">Transcription</keyword>
<gene>
    <name evidence="5" type="ORF">AB4874_09605</name>
</gene>
<feature type="domain" description="HTH gntR-type" evidence="4">
    <location>
        <begin position="1"/>
        <end position="38"/>
    </location>
</feature>
<dbReference type="InterPro" id="IPR028978">
    <property type="entry name" value="Chorismate_lyase_/UTRA_dom_sf"/>
</dbReference>
<organism evidence="5 6">
    <name type="scientific">Thioclava arctica</name>
    <dbReference type="NCBI Taxonomy" id="3238301"/>
    <lineage>
        <taxon>Bacteria</taxon>
        <taxon>Pseudomonadati</taxon>
        <taxon>Pseudomonadota</taxon>
        <taxon>Alphaproteobacteria</taxon>
        <taxon>Rhodobacterales</taxon>
        <taxon>Paracoccaceae</taxon>
        <taxon>Thioclava</taxon>
    </lineage>
</organism>
<keyword evidence="1" id="KW-0805">Transcription regulation</keyword>
<dbReference type="PROSITE" id="PS50949">
    <property type="entry name" value="HTH_GNTR"/>
    <property type="match status" value="1"/>
</dbReference>
<dbReference type="SUPFAM" id="SSF64288">
    <property type="entry name" value="Chorismate lyase-like"/>
    <property type="match status" value="1"/>
</dbReference>
<dbReference type="EMBL" id="JBFRYC010000004">
    <property type="protein sequence ID" value="MEX1661902.1"/>
    <property type="molecule type" value="Genomic_DNA"/>
</dbReference>
<name>A0ABV3TKZ4_9RHOB</name>
<sequence>MAAQWGIAAGPLRRALEDLEEKGLLERVQGSGNYIRARNLRWHFYSRFRIELLAGGGFPLAQTLSIDVLSEPADLPDFGVSACASRIRRLRFLDSQRQGPGELCADARLGTLRAKLPPR</sequence>
<evidence type="ECO:0000256" key="1">
    <source>
        <dbReference type="ARBA" id="ARBA00023015"/>
    </source>
</evidence>
<accession>A0ABV3TKZ4</accession>
<dbReference type="Gene3D" id="1.10.10.10">
    <property type="entry name" value="Winged helix-like DNA-binding domain superfamily/Winged helix DNA-binding domain"/>
    <property type="match status" value="1"/>
</dbReference>
<reference evidence="5 6" key="1">
    <citation type="journal article" date="2011" name="Int. J. Syst. Evol. Microbiol.">
        <title>Zhongshania antarctica gen. nov., sp. nov. and Zhongshania guokunii sp. nov., gammaproteobacteria respectively isolated from coastal attached (fast) ice and surface seawater of the Antarctic.</title>
        <authorList>
            <person name="Li H.J."/>
            <person name="Zhang X.Y."/>
            <person name="Chen C.X."/>
            <person name="Zhang Y.J."/>
            <person name="Gao Z.M."/>
            <person name="Yu Y."/>
            <person name="Chen X.L."/>
            <person name="Chen B."/>
            <person name="Zhang Y.Z."/>
        </authorList>
    </citation>
    <scope>NUCLEOTIDE SEQUENCE [LARGE SCALE GENOMIC DNA]</scope>
    <source>
        <strain evidence="5 6">15-R06ZXC-3</strain>
    </source>
</reference>
<dbReference type="InterPro" id="IPR036388">
    <property type="entry name" value="WH-like_DNA-bd_sf"/>
</dbReference>
<comment type="caution">
    <text evidence="5">The sequence shown here is derived from an EMBL/GenBank/DDBJ whole genome shotgun (WGS) entry which is preliminary data.</text>
</comment>
<keyword evidence="2" id="KW-0238">DNA-binding</keyword>
<dbReference type="InterPro" id="IPR000524">
    <property type="entry name" value="Tscrpt_reg_HTH_GntR"/>
</dbReference>
<dbReference type="RefSeq" id="WP_368391820.1">
    <property type="nucleotide sequence ID" value="NZ_JBFRYC010000004.1"/>
</dbReference>
<dbReference type="Proteomes" id="UP001557465">
    <property type="component" value="Unassembled WGS sequence"/>
</dbReference>
<evidence type="ECO:0000313" key="6">
    <source>
        <dbReference type="Proteomes" id="UP001557465"/>
    </source>
</evidence>